<dbReference type="InterPro" id="IPR055412">
    <property type="entry name" value="UVB_sens_C"/>
</dbReference>
<comment type="subcellular location">
    <subcellularLocation>
        <location evidence="1">Membrane</location>
    </subcellularLocation>
</comment>
<evidence type="ECO:0000259" key="8">
    <source>
        <dbReference type="Pfam" id="PF24160"/>
    </source>
</evidence>
<accession>A0A158QS79</accession>
<dbReference type="InterPro" id="IPR006968">
    <property type="entry name" value="RUS_fam"/>
</dbReference>
<dbReference type="EMBL" id="UXSR01000038">
    <property type="protein sequence ID" value="VDD74433.1"/>
    <property type="molecule type" value="Genomic_DNA"/>
</dbReference>
<evidence type="ECO:0000256" key="3">
    <source>
        <dbReference type="ARBA" id="ARBA00022692"/>
    </source>
</evidence>
<keyword evidence="5 6" id="KW-0472">Membrane</keyword>
<evidence type="ECO:0000256" key="2">
    <source>
        <dbReference type="ARBA" id="ARBA00007558"/>
    </source>
</evidence>
<keyword evidence="4 6" id="KW-1133">Transmembrane helix</keyword>
<keyword evidence="3 6" id="KW-0812">Transmembrane</keyword>
<sequence length="466" mass="52504">MDFLSSDDSYEEVSIFENHMGKVIAKYNFRQNRQGFTKEIYAVPNTFVMLLKSALLPEGYPGSVSKDYLEYQIWDTIQAIASSITGTLAGQAVLIGVGVGNASASVLAATLTWMFKDGAGMVGRILFAAWGGIFADVLNDLSLLLELLSVRIYYLFTPVVCFASVMRALVGMVGGATRAAITQHQALANNMADVAAKDGSQETLSNLVALAVNFLLITIVTGKPVLIWLVFALLTPLHLYANWRAVRCLQFDTLNRARFRILIEDWLRKHDEMSDRLPPLLSVREVNHREPIVYPSWGDSRGRTIHLGCSFETLTQMKDCKLQPLMGVYAKEKYILYSPEWKYSGYREYHLPIYICLHTDADTMDIFKALFHAEIVCALCYEGADCESFKQFWVGDDGIAFFAWTLGRATFWMTRILKSFSEHNSRRGEAQWSLSSLQVDAKPWRIHRNLYRVAAPEEVSTSKKCA</sequence>
<gene>
    <name evidence="9" type="ORF">MCOS_LOCUS436</name>
</gene>
<evidence type="ECO:0000313" key="9">
    <source>
        <dbReference type="EMBL" id="VDD74433.1"/>
    </source>
</evidence>
<dbReference type="Proteomes" id="UP000267029">
    <property type="component" value="Unassembled WGS sequence"/>
</dbReference>
<dbReference type="Pfam" id="PF04884">
    <property type="entry name" value="UVB_sens_prot"/>
    <property type="match status" value="1"/>
</dbReference>
<dbReference type="Pfam" id="PF24160">
    <property type="entry name" value="UVB_sens_C"/>
    <property type="match status" value="1"/>
</dbReference>
<feature type="domain" description="Protein root UVB sensitive/RUS" evidence="7">
    <location>
        <begin position="46"/>
        <end position="269"/>
    </location>
</feature>
<organism evidence="9 10">
    <name type="scientific">Mesocestoides corti</name>
    <name type="common">Flatworm</name>
    <dbReference type="NCBI Taxonomy" id="53468"/>
    <lineage>
        <taxon>Eukaryota</taxon>
        <taxon>Metazoa</taxon>
        <taxon>Spiralia</taxon>
        <taxon>Lophotrochozoa</taxon>
        <taxon>Platyhelminthes</taxon>
        <taxon>Cestoda</taxon>
        <taxon>Eucestoda</taxon>
        <taxon>Cyclophyllidea</taxon>
        <taxon>Mesocestoididae</taxon>
        <taxon>Mesocestoides</taxon>
    </lineage>
</organism>
<evidence type="ECO:0000259" key="7">
    <source>
        <dbReference type="Pfam" id="PF04884"/>
    </source>
</evidence>
<protein>
    <recommendedName>
        <fullName evidence="11">DUF647 domain-containing protein</fullName>
    </recommendedName>
</protein>
<evidence type="ECO:0000256" key="4">
    <source>
        <dbReference type="ARBA" id="ARBA00022989"/>
    </source>
</evidence>
<evidence type="ECO:0000256" key="5">
    <source>
        <dbReference type="ARBA" id="ARBA00023136"/>
    </source>
</evidence>
<feature type="transmembrane region" description="Helical" evidence="6">
    <location>
        <begin position="121"/>
        <end position="145"/>
    </location>
</feature>
<comment type="similarity">
    <text evidence="2">Belongs to the RUS1 family.</text>
</comment>
<dbReference type="InterPro" id="IPR054549">
    <property type="entry name" value="UVB_sens_RUS_dom"/>
</dbReference>
<name>A0A158QS79_MESCO</name>
<dbReference type="PANTHER" id="PTHR12770">
    <property type="entry name" value="RUS1 FAMILY PROTEIN C16ORF58"/>
    <property type="match status" value="1"/>
</dbReference>
<proteinExistence type="inferred from homology"/>
<feature type="transmembrane region" description="Helical" evidence="6">
    <location>
        <begin position="92"/>
        <end position="115"/>
    </location>
</feature>
<feature type="transmembrane region" description="Helical" evidence="6">
    <location>
        <begin position="152"/>
        <end position="170"/>
    </location>
</feature>
<evidence type="ECO:0000256" key="1">
    <source>
        <dbReference type="ARBA" id="ARBA00004370"/>
    </source>
</evidence>
<reference evidence="9 10" key="1">
    <citation type="submission" date="2018-10" db="EMBL/GenBank/DDBJ databases">
        <authorList>
            <consortium name="Pathogen Informatics"/>
        </authorList>
    </citation>
    <scope>NUCLEOTIDE SEQUENCE [LARGE SCALE GENOMIC DNA]</scope>
</reference>
<dbReference type="PANTHER" id="PTHR12770:SF31">
    <property type="entry name" value="RUS FAMILY MEMBER 1"/>
    <property type="match status" value="1"/>
</dbReference>
<keyword evidence="10" id="KW-1185">Reference proteome</keyword>
<evidence type="ECO:0008006" key="11">
    <source>
        <dbReference type="Google" id="ProtNLM"/>
    </source>
</evidence>
<feature type="domain" description="Root UVB sensitive protein C-terminal" evidence="8">
    <location>
        <begin position="280"/>
        <end position="446"/>
    </location>
</feature>
<dbReference type="AlphaFoldDB" id="A0A158QS79"/>
<feature type="transmembrane region" description="Helical" evidence="6">
    <location>
        <begin position="207"/>
        <end position="234"/>
    </location>
</feature>
<dbReference type="OrthoDB" id="364779at2759"/>
<evidence type="ECO:0000256" key="6">
    <source>
        <dbReference type="SAM" id="Phobius"/>
    </source>
</evidence>
<evidence type="ECO:0000313" key="10">
    <source>
        <dbReference type="Proteomes" id="UP000267029"/>
    </source>
</evidence>
<dbReference type="GO" id="GO:0016020">
    <property type="term" value="C:membrane"/>
    <property type="evidence" value="ECO:0007669"/>
    <property type="project" value="UniProtKB-SubCell"/>
</dbReference>